<keyword evidence="1" id="KW-0812">Transmembrane</keyword>
<keyword evidence="1" id="KW-0472">Membrane</keyword>
<evidence type="ECO:0000256" key="1">
    <source>
        <dbReference type="SAM" id="Phobius"/>
    </source>
</evidence>
<dbReference type="AlphaFoldDB" id="X1GM92"/>
<evidence type="ECO:0000313" key="2">
    <source>
        <dbReference type="EMBL" id="GAH45950.1"/>
    </source>
</evidence>
<organism evidence="2">
    <name type="scientific">marine sediment metagenome</name>
    <dbReference type="NCBI Taxonomy" id="412755"/>
    <lineage>
        <taxon>unclassified sequences</taxon>
        <taxon>metagenomes</taxon>
        <taxon>ecological metagenomes</taxon>
    </lineage>
</organism>
<dbReference type="EMBL" id="BARU01010216">
    <property type="protein sequence ID" value="GAH45950.1"/>
    <property type="molecule type" value="Genomic_DNA"/>
</dbReference>
<proteinExistence type="predicted"/>
<gene>
    <name evidence="2" type="ORF">S03H2_19548</name>
</gene>
<keyword evidence="1" id="KW-1133">Transmembrane helix</keyword>
<feature type="non-terminal residue" evidence="2">
    <location>
        <position position="1"/>
    </location>
</feature>
<protein>
    <submittedName>
        <fullName evidence="2">Uncharacterized protein</fullName>
    </submittedName>
</protein>
<comment type="caution">
    <text evidence="2">The sequence shown here is derived from an EMBL/GenBank/DDBJ whole genome shotgun (WGS) entry which is preliminary data.</text>
</comment>
<sequence>KEGEDIIYFFSFPTIWIMGAIYLSANSISSLYDVNQPPLLQEIIFGLKTLICIFPIIVLVISIFAISRYTLDGENLVKMKEQLQNLHDKKKSKL</sequence>
<feature type="transmembrane region" description="Helical" evidence="1">
    <location>
        <begin position="45"/>
        <end position="71"/>
    </location>
</feature>
<name>X1GM92_9ZZZZ</name>
<accession>X1GM92</accession>
<reference evidence="2" key="1">
    <citation type="journal article" date="2014" name="Front. Microbiol.">
        <title>High frequency of phylogenetically diverse reductive dehalogenase-homologous genes in deep subseafloor sedimentary metagenomes.</title>
        <authorList>
            <person name="Kawai M."/>
            <person name="Futagami T."/>
            <person name="Toyoda A."/>
            <person name="Takaki Y."/>
            <person name="Nishi S."/>
            <person name="Hori S."/>
            <person name="Arai W."/>
            <person name="Tsubouchi T."/>
            <person name="Morono Y."/>
            <person name="Uchiyama I."/>
            <person name="Ito T."/>
            <person name="Fujiyama A."/>
            <person name="Inagaki F."/>
            <person name="Takami H."/>
        </authorList>
    </citation>
    <scope>NUCLEOTIDE SEQUENCE</scope>
    <source>
        <strain evidence="2">Expedition CK06-06</strain>
    </source>
</reference>
<feature type="transmembrane region" description="Helical" evidence="1">
    <location>
        <begin position="7"/>
        <end position="25"/>
    </location>
</feature>